<protein>
    <submittedName>
        <fullName evidence="1">Uncharacterized protein</fullName>
    </submittedName>
</protein>
<organism evidence="1 2">
    <name type="scientific">Pholiota conissans</name>
    <dbReference type="NCBI Taxonomy" id="109636"/>
    <lineage>
        <taxon>Eukaryota</taxon>
        <taxon>Fungi</taxon>
        <taxon>Dikarya</taxon>
        <taxon>Basidiomycota</taxon>
        <taxon>Agaricomycotina</taxon>
        <taxon>Agaricomycetes</taxon>
        <taxon>Agaricomycetidae</taxon>
        <taxon>Agaricales</taxon>
        <taxon>Agaricineae</taxon>
        <taxon>Strophariaceae</taxon>
        <taxon>Pholiota</taxon>
    </lineage>
</organism>
<evidence type="ECO:0000313" key="2">
    <source>
        <dbReference type="Proteomes" id="UP000807469"/>
    </source>
</evidence>
<accession>A0A9P6CTP3</accession>
<dbReference type="Proteomes" id="UP000807469">
    <property type="component" value="Unassembled WGS sequence"/>
</dbReference>
<comment type="caution">
    <text evidence="1">The sequence shown here is derived from an EMBL/GenBank/DDBJ whole genome shotgun (WGS) entry which is preliminary data.</text>
</comment>
<name>A0A9P6CTP3_9AGAR</name>
<gene>
    <name evidence="1" type="ORF">BDN70DRAFT_887151</name>
</gene>
<dbReference type="EMBL" id="MU155550">
    <property type="protein sequence ID" value="KAF9472314.1"/>
    <property type="molecule type" value="Genomic_DNA"/>
</dbReference>
<sequence length="115" mass="12871">MTHTLHVVHSTGWGGARNIYPGDGMLCESFFHFILFLISFFAPHHRSSSPSFSFISHLTSLPSHLPTFRRCGFANHSSAEEPAVEHHSVEHGKYESMGRVEVGNIVHDTGKERVD</sequence>
<dbReference type="AlphaFoldDB" id="A0A9P6CTP3"/>
<keyword evidence="2" id="KW-1185">Reference proteome</keyword>
<reference evidence="1" key="1">
    <citation type="submission" date="2020-11" db="EMBL/GenBank/DDBJ databases">
        <authorList>
            <consortium name="DOE Joint Genome Institute"/>
            <person name="Ahrendt S."/>
            <person name="Riley R."/>
            <person name="Andreopoulos W."/>
            <person name="Labutti K."/>
            <person name="Pangilinan J."/>
            <person name="Ruiz-Duenas F.J."/>
            <person name="Barrasa J.M."/>
            <person name="Sanchez-Garcia M."/>
            <person name="Camarero S."/>
            <person name="Miyauchi S."/>
            <person name="Serrano A."/>
            <person name="Linde D."/>
            <person name="Babiker R."/>
            <person name="Drula E."/>
            <person name="Ayuso-Fernandez I."/>
            <person name="Pacheco R."/>
            <person name="Padilla G."/>
            <person name="Ferreira P."/>
            <person name="Barriuso J."/>
            <person name="Kellner H."/>
            <person name="Castanera R."/>
            <person name="Alfaro M."/>
            <person name="Ramirez L."/>
            <person name="Pisabarro A.G."/>
            <person name="Kuo A."/>
            <person name="Tritt A."/>
            <person name="Lipzen A."/>
            <person name="He G."/>
            <person name="Yan M."/>
            <person name="Ng V."/>
            <person name="Cullen D."/>
            <person name="Martin F."/>
            <person name="Rosso M.-N."/>
            <person name="Henrissat B."/>
            <person name="Hibbett D."/>
            <person name="Martinez A.T."/>
            <person name="Grigoriev I.V."/>
        </authorList>
    </citation>
    <scope>NUCLEOTIDE SEQUENCE</scope>
    <source>
        <strain evidence="1">CIRM-BRFM 674</strain>
    </source>
</reference>
<proteinExistence type="predicted"/>
<evidence type="ECO:0000313" key="1">
    <source>
        <dbReference type="EMBL" id="KAF9472314.1"/>
    </source>
</evidence>